<feature type="transmembrane region" description="Helical" evidence="1">
    <location>
        <begin position="234"/>
        <end position="252"/>
    </location>
</feature>
<evidence type="ECO:0000313" key="2">
    <source>
        <dbReference type="EMBL" id="GAA4565803.1"/>
    </source>
</evidence>
<gene>
    <name evidence="2" type="ORF">GCM10023176_14650</name>
</gene>
<protein>
    <submittedName>
        <fullName evidence="2">Exporter of polyketide antibiotics</fullName>
    </submittedName>
</protein>
<sequence length="530" mass="54865">MSPLTGTRHLVRLILRRDRVLLPLWVLVLAVLPVSYAKSFFALFSTAAERAAYASGTARNPSIVALLGPVYGESVGALTAQRGGFLLVIVALASLLTVIRHTRTEEEAGRRELLGGTVLGRHAGLTAALLVTYAADLLLGLVTAVGLLGTGLPAAGSLAYGLGTALVGVVFATVGGLAAQLTETAGGARGIGIAVLGAAFGLRLVGDTARNDWPSWLSPLGWAPRLRAYEGERWWVLALPLAVTVLLAAAAYRISVRRDLGAGLLPPRLGPATAGPALSGPFGLAWRLHRGQLLWWSVGFGLLGLILGGAAEAAGKSVEGNPQLEQIMARLGGASGLAEAYLGATLSLAGLAAAGYGIQAALRMRAEETGGLAEPVLATGVHRTGWLLSHLLFALLGPVLVLAVTGFTTGLTYGLSVRNVPGELPRLVGAGLAQVPAAWVLAGFAVLLYGLLPRLASMAWAVLAVCVLLGQLGAVLELSQWLLDLSPFTHTPQVLRDQWPVAPLWALSALALLLAAAGLTAFRRRDLPTT</sequence>
<feature type="transmembrane region" description="Helical" evidence="1">
    <location>
        <begin position="340"/>
        <end position="358"/>
    </location>
</feature>
<feature type="transmembrane region" description="Helical" evidence="1">
    <location>
        <begin position="293"/>
        <end position="311"/>
    </location>
</feature>
<proteinExistence type="predicted"/>
<keyword evidence="1" id="KW-0812">Transmembrane</keyword>
<name>A0ABP8SCS8_9ACTN</name>
<dbReference type="Proteomes" id="UP001500307">
    <property type="component" value="Unassembled WGS sequence"/>
</dbReference>
<keyword evidence="1" id="KW-0472">Membrane</keyword>
<feature type="transmembrane region" description="Helical" evidence="1">
    <location>
        <begin position="123"/>
        <end position="146"/>
    </location>
</feature>
<feature type="transmembrane region" description="Helical" evidence="1">
    <location>
        <begin position="459"/>
        <end position="482"/>
    </location>
</feature>
<reference evidence="3" key="1">
    <citation type="journal article" date="2019" name="Int. J. Syst. Evol. Microbiol.">
        <title>The Global Catalogue of Microorganisms (GCM) 10K type strain sequencing project: providing services to taxonomists for standard genome sequencing and annotation.</title>
        <authorList>
            <consortium name="The Broad Institute Genomics Platform"/>
            <consortium name="The Broad Institute Genome Sequencing Center for Infectious Disease"/>
            <person name="Wu L."/>
            <person name="Ma J."/>
        </authorList>
    </citation>
    <scope>NUCLEOTIDE SEQUENCE [LARGE SCALE GENOMIC DNA]</scope>
    <source>
        <strain evidence="3">JCM 3175</strain>
    </source>
</reference>
<dbReference type="RefSeq" id="WP_346117377.1">
    <property type="nucleotide sequence ID" value="NZ_BAABGU010000006.1"/>
</dbReference>
<keyword evidence="1" id="KW-1133">Transmembrane helix</keyword>
<evidence type="ECO:0000256" key="1">
    <source>
        <dbReference type="SAM" id="Phobius"/>
    </source>
</evidence>
<feature type="transmembrane region" description="Helical" evidence="1">
    <location>
        <begin position="502"/>
        <end position="522"/>
    </location>
</feature>
<organism evidence="2 3">
    <name type="scientific">Micromonospora coerulea</name>
    <dbReference type="NCBI Taxonomy" id="47856"/>
    <lineage>
        <taxon>Bacteria</taxon>
        <taxon>Bacillati</taxon>
        <taxon>Actinomycetota</taxon>
        <taxon>Actinomycetes</taxon>
        <taxon>Micromonosporales</taxon>
        <taxon>Micromonosporaceae</taxon>
        <taxon>Micromonospora</taxon>
    </lineage>
</organism>
<keyword evidence="3" id="KW-1185">Reference proteome</keyword>
<feature type="transmembrane region" description="Helical" evidence="1">
    <location>
        <begin position="83"/>
        <end position="102"/>
    </location>
</feature>
<feature type="transmembrane region" description="Helical" evidence="1">
    <location>
        <begin position="158"/>
        <end position="179"/>
    </location>
</feature>
<feature type="transmembrane region" description="Helical" evidence="1">
    <location>
        <begin position="391"/>
        <end position="415"/>
    </location>
</feature>
<comment type="caution">
    <text evidence="2">The sequence shown here is derived from an EMBL/GenBank/DDBJ whole genome shotgun (WGS) entry which is preliminary data.</text>
</comment>
<evidence type="ECO:0000313" key="3">
    <source>
        <dbReference type="Proteomes" id="UP001500307"/>
    </source>
</evidence>
<dbReference type="EMBL" id="BAABGU010000006">
    <property type="protein sequence ID" value="GAA4565803.1"/>
    <property type="molecule type" value="Genomic_DNA"/>
</dbReference>
<feature type="transmembrane region" description="Helical" evidence="1">
    <location>
        <begin position="427"/>
        <end position="452"/>
    </location>
</feature>
<feature type="transmembrane region" description="Helical" evidence="1">
    <location>
        <begin position="186"/>
        <end position="206"/>
    </location>
</feature>
<accession>A0ABP8SCS8</accession>